<keyword evidence="2" id="KW-0732">Signal</keyword>
<evidence type="ECO:0000256" key="2">
    <source>
        <dbReference type="SAM" id="SignalP"/>
    </source>
</evidence>
<evidence type="ECO:0000313" key="4">
    <source>
        <dbReference type="RefSeq" id="XP_033463676.1"/>
    </source>
</evidence>
<reference evidence="4" key="1">
    <citation type="submission" date="2020-01" db="EMBL/GenBank/DDBJ databases">
        <authorList>
            <consortium name="DOE Joint Genome Institute"/>
            <person name="Haridas S."/>
            <person name="Albert R."/>
            <person name="Binder M."/>
            <person name="Bloem J."/>
            <person name="Labutti K."/>
            <person name="Salamov A."/>
            <person name="Andreopoulos B."/>
            <person name="Baker S.E."/>
            <person name="Barry K."/>
            <person name="Bills G."/>
            <person name="Bluhm B.H."/>
            <person name="Cannon C."/>
            <person name="Castanera R."/>
            <person name="Culley D.E."/>
            <person name="Daum C."/>
            <person name="Ezra D."/>
            <person name="Gonzalez J.B."/>
            <person name="Henrissat B."/>
            <person name="Kuo A."/>
            <person name="Liang C."/>
            <person name="Lipzen A."/>
            <person name="Lutzoni F."/>
            <person name="Magnuson J."/>
            <person name="Mondo S."/>
            <person name="Nolan M."/>
            <person name="Ohm R."/>
            <person name="Pangilinan J."/>
            <person name="Park H.-J."/>
            <person name="Ramirez L."/>
            <person name="Alfaro M."/>
            <person name="Sun H."/>
            <person name="Tritt A."/>
            <person name="Yoshinaga Y."/>
            <person name="Zwiers L.-H."/>
            <person name="Turgeon B.G."/>
            <person name="Goodwin S.B."/>
            <person name="Spatafora J.W."/>
            <person name="Crous P.W."/>
            <person name="Grigoriev I.V."/>
        </authorList>
    </citation>
    <scope>NUCLEOTIDE SEQUENCE</scope>
    <source>
        <strain evidence="4">CBS 342.82</strain>
    </source>
</reference>
<evidence type="ECO:0000256" key="1">
    <source>
        <dbReference type="SAM" id="MobiDB-lite"/>
    </source>
</evidence>
<evidence type="ECO:0000313" key="3">
    <source>
        <dbReference type="Proteomes" id="UP000504637"/>
    </source>
</evidence>
<feature type="compositionally biased region" description="Polar residues" evidence="1">
    <location>
        <begin position="35"/>
        <end position="54"/>
    </location>
</feature>
<organism evidence="4">
    <name type="scientific">Dissoconium aciculare CBS 342.82</name>
    <dbReference type="NCBI Taxonomy" id="1314786"/>
    <lineage>
        <taxon>Eukaryota</taxon>
        <taxon>Fungi</taxon>
        <taxon>Dikarya</taxon>
        <taxon>Ascomycota</taxon>
        <taxon>Pezizomycotina</taxon>
        <taxon>Dothideomycetes</taxon>
        <taxon>Dothideomycetidae</taxon>
        <taxon>Mycosphaerellales</taxon>
        <taxon>Dissoconiaceae</taxon>
        <taxon>Dissoconium</taxon>
    </lineage>
</organism>
<dbReference type="AlphaFoldDB" id="A0A6J3MF91"/>
<accession>A0A6J3MF91</accession>
<feature type="region of interest" description="Disordered" evidence="1">
    <location>
        <begin position="427"/>
        <end position="457"/>
    </location>
</feature>
<reference evidence="4" key="3">
    <citation type="submission" date="2025-08" db="UniProtKB">
        <authorList>
            <consortium name="RefSeq"/>
        </authorList>
    </citation>
    <scope>IDENTIFICATION</scope>
    <source>
        <strain evidence="4">CBS 342.82</strain>
    </source>
</reference>
<feature type="signal peptide" evidence="2">
    <location>
        <begin position="1"/>
        <end position="15"/>
    </location>
</feature>
<gene>
    <name evidence="4" type="ORF">K489DRAFT_407356</name>
</gene>
<dbReference type="RefSeq" id="XP_033463676.1">
    <property type="nucleotide sequence ID" value="XM_033607356.1"/>
</dbReference>
<dbReference type="OrthoDB" id="3944128at2759"/>
<feature type="region of interest" description="Disordered" evidence="1">
    <location>
        <begin position="35"/>
        <end position="63"/>
    </location>
</feature>
<dbReference type="Proteomes" id="UP000504637">
    <property type="component" value="Unplaced"/>
</dbReference>
<feature type="compositionally biased region" description="Polar residues" evidence="1">
    <location>
        <begin position="447"/>
        <end position="456"/>
    </location>
</feature>
<dbReference type="GeneID" id="54365156"/>
<sequence>MTVAASLLLLPAIHATTSSGRKTFIATQEHQLTSSQNVKPTWNRPNRTHATPTRKSPAIMTTGPQRTYSTAISSHDPNWASAVSCNSEFISWSDAGGAGTYTELFSTKTYISTHVVTQTLTPTYTLCDGYPRLNGSFSTVTSTGTQLTTSYAVSITDQLVNTLPSPTCRIGSSDCTSLWSSFSSFTEMANANIPYDQHTGYEYSRPGCPEPTTTYSTACGARIGTYPCSLTAGPVRLVYFPVEVQGDRLCGNYTTITSKHTGTAPVVATALGTTFTSGTAYISFENLVAMDTCGQPVGTPMSNFFLPLQSQEVSSMAGGGPYGPTPRSFNYADLIEPVAASVYLNQAKCQFGWEPLASILCPVITDQYRPILAYPTKVLSLQPEWSTCGFVQGYLGQKAQQVYYLFDPPIALTETSVAASATLPPQIAEPGPGLSTGPAATGVPETIPSTPRTTAQPFKAEPTIIRTDPTSPIPFTYAPHEAPSYEVKSTTSREELQSPMTFTWRQSNSTPVAVPQNNRPGAVPGSGLASPGTILATVGGAKLTLTITGTAGIVAGTTVLKPGDQATISGVAISVGSSNVVVGSAHLSTIDGQTNSLGSAGLTVQNAATTSTVQLMLPTNGALSSTVGIVGPASSSSDVPLKKINSGLRNTAGLGLVCRVTLFFLALGFV</sequence>
<keyword evidence="3" id="KW-1185">Reference proteome</keyword>
<proteinExistence type="predicted"/>
<feature type="chain" id="PRO_5026681290" evidence="2">
    <location>
        <begin position="16"/>
        <end position="670"/>
    </location>
</feature>
<name>A0A6J3MF91_9PEZI</name>
<reference evidence="4" key="2">
    <citation type="submission" date="2020-04" db="EMBL/GenBank/DDBJ databases">
        <authorList>
            <consortium name="NCBI Genome Project"/>
        </authorList>
    </citation>
    <scope>NUCLEOTIDE SEQUENCE</scope>
    <source>
        <strain evidence="4">CBS 342.82</strain>
    </source>
</reference>
<protein>
    <submittedName>
        <fullName evidence="4">Uncharacterized protein</fullName>
    </submittedName>
</protein>